<evidence type="ECO:0000313" key="3">
    <source>
        <dbReference type="Proteomes" id="UP001341840"/>
    </source>
</evidence>
<feature type="compositionally biased region" description="Low complexity" evidence="1">
    <location>
        <begin position="63"/>
        <end position="74"/>
    </location>
</feature>
<gene>
    <name evidence="2" type="ORF">PIB30_088588</name>
</gene>
<sequence length="83" mass="8819">MWAKCDSTETLSIISSKPHLDQVPDLAQTWPSLKPKALPCSERDNSTNQDVDAGEKLPPSGNPPISNATPNAAAPNPPDSNEI</sequence>
<feature type="region of interest" description="Disordered" evidence="1">
    <location>
        <begin position="35"/>
        <end position="83"/>
    </location>
</feature>
<organism evidence="2 3">
    <name type="scientific">Stylosanthes scabra</name>
    <dbReference type="NCBI Taxonomy" id="79078"/>
    <lineage>
        <taxon>Eukaryota</taxon>
        <taxon>Viridiplantae</taxon>
        <taxon>Streptophyta</taxon>
        <taxon>Embryophyta</taxon>
        <taxon>Tracheophyta</taxon>
        <taxon>Spermatophyta</taxon>
        <taxon>Magnoliopsida</taxon>
        <taxon>eudicotyledons</taxon>
        <taxon>Gunneridae</taxon>
        <taxon>Pentapetalae</taxon>
        <taxon>rosids</taxon>
        <taxon>fabids</taxon>
        <taxon>Fabales</taxon>
        <taxon>Fabaceae</taxon>
        <taxon>Papilionoideae</taxon>
        <taxon>50 kb inversion clade</taxon>
        <taxon>dalbergioids sensu lato</taxon>
        <taxon>Dalbergieae</taxon>
        <taxon>Pterocarpus clade</taxon>
        <taxon>Stylosanthes</taxon>
    </lineage>
</organism>
<accession>A0ABU6TUF6</accession>
<dbReference type="EMBL" id="JASCZI010092235">
    <property type="protein sequence ID" value="MED6152082.1"/>
    <property type="molecule type" value="Genomic_DNA"/>
</dbReference>
<name>A0ABU6TUF6_9FABA</name>
<reference evidence="2 3" key="1">
    <citation type="journal article" date="2023" name="Plants (Basel)">
        <title>Bridging the Gap: Combining Genomics and Transcriptomics Approaches to Understand Stylosanthes scabra, an Orphan Legume from the Brazilian Caatinga.</title>
        <authorList>
            <person name="Ferreira-Neto J.R.C."/>
            <person name="da Silva M.D."/>
            <person name="Binneck E."/>
            <person name="de Melo N.F."/>
            <person name="da Silva R.H."/>
            <person name="de Melo A.L.T.M."/>
            <person name="Pandolfi V."/>
            <person name="Bustamante F.O."/>
            <person name="Brasileiro-Vidal A.C."/>
            <person name="Benko-Iseppon A.M."/>
        </authorList>
    </citation>
    <scope>NUCLEOTIDE SEQUENCE [LARGE SCALE GENOMIC DNA]</scope>
    <source>
        <tissue evidence="2">Leaves</tissue>
    </source>
</reference>
<protein>
    <submittedName>
        <fullName evidence="2">Uncharacterized protein</fullName>
    </submittedName>
</protein>
<comment type="caution">
    <text evidence="2">The sequence shown here is derived from an EMBL/GenBank/DDBJ whole genome shotgun (WGS) entry which is preliminary data.</text>
</comment>
<evidence type="ECO:0000313" key="2">
    <source>
        <dbReference type="EMBL" id="MED6152082.1"/>
    </source>
</evidence>
<evidence type="ECO:0000256" key="1">
    <source>
        <dbReference type="SAM" id="MobiDB-lite"/>
    </source>
</evidence>
<proteinExistence type="predicted"/>
<keyword evidence="3" id="KW-1185">Reference proteome</keyword>
<dbReference type="Proteomes" id="UP001341840">
    <property type="component" value="Unassembled WGS sequence"/>
</dbReference>